<evidence type="ECO:0000256" key="1">
    <source>
        <dbReference type="ARBA" id="ARBA00023015"/>
    </source>
</evidence>
<name>A0A2K9PQC2_9FLAO</name>
<dbReference type="InterPro" id="IPR001647">
    <property type="entry name" value="HTH_TetR"/>
</dbReference>
<dbReference type="RefSeq" id="WP_102755891.1">
    <property type="nucleotide sequence ID" value="NZ_CP025791.1"/>
</dbReference>
<dbReference type="Pfam" id="PF00440">
    <property type="entry name" value="TetR_N"/>
    <property type="match status" value="1"/>
</dbReference>
<feature type="DNA-binding region" description="H-T-H motif" evidence="4">
    <location>
        <begin position="27"/>
        <end position="46"/>
    </location>
</feature>
<keyword evidence="2 4" id="KW-0238">DNA-binding</keyword>
<dbReference type="KEGG" id="fek:C1H87_11180"/>
<accession>A0A2K9PQC2</accession>
<evidence type="ECO:0000256" key="4">
    <source>
        <dbReference type="PROSITE-ProRule" id="PRU00335"/>
    </source>
</evidence>
<reference evidence="6 7" key="1">
    <citation type="submission" date="2018-01" db="EMBL/GenBank/DDBJ databases">
        <title>Complete genome sequence of Flavivirga eckloniae ECD14 isolated from seaweed Ecklonia cava.</title>
        <authorList>
            <person name="Lee J.H."/>
            <person name="Baik K.S."/>
            <person name="Seong C.N."/>
        </authorList>
    </citation>
    <scope>NUCLEOTIDE SEQUENCE [LARGE SCALE GENOMIC DNA]</scope>
    <source>
        <strain evidence="6 7">ECD14</strain>
    </source>
</reference>
<protein>
    <recommendedName>
        <fullName evidence="5">HTH tetR-type domain-containing protein</fullName>
    </recommendedName>
</protein>
<dbReference type="OrthoDB" id="9787680at2"/>
<dbReference type="EMBL" id="CP025791">
    <property type="protein sequence ID" value="AUP79236.1"/>
    <property type="molecule type" value="Genomic_DNA"/>
</dbReference>
<evidence type="ECO:0000313" key="6">
    <source>
        <dbReference type="EMBL" id="AUP79236.1"/>
    </source>
</evidence>
<dbReference type="Pfam" id="PF16925">
    <property type="entry name" value="TetR_C_13"/>
    <property type="match status" value="1"/>
</dbReference>
<organism evidence="6 7">
    <name type="scientific">Flavivirga eckloniae</name>
    <dbReference type="NCBI Taxonomy" id="1803846"/>
    <lineage>
        <taxon>Bacteria</taxon>
        <taxon>Pseudomonadati</taxon>
        <taxon>Bacteroidota</taxon>
        <taxon>Flavobacteriia</taxon>
        <taxon>Flavobacteriales</taxon>
        <taxon>Flavobacteriaceae</taxon>
        <taxon>Flavivirga</taxon>
    </lineage>
</organism>
<keyword evidence="7" id="KW-1185">Reference proteome</keyword>
<dbReference type="InterPro" id="IPR036271">
    <property type="entry name" value="Tet_transcr_reg_TetR-rel_C_sf"/>
</dbReference>
<dbReference type="GO" id="GO:0003677">
    <property type="term" value="F:DNA binding"/>
    <property type="evidence" value="ECO:0007669"/>
    <property type="project" value="UniProtKB-UniRule"/>
</dbReference>
<feature type="domain" description="HTH tetR-type" evidence="5">
    <location>
        <begin position="4"/>
        <end position="64"/>
    </location>
</feature>
<evidence type="ECO:0000259" key="5">
    <source>
        <dbReference type="PROSITE" id="PS50977"/>
    </source>
</evidence>
<dbReference type="PANTHER" id="PTHR47506">
    <property type="entry name" value="TRANSCRIPTIONAL REGULATORY PROTEIN"/>
    <property type="match status" value="1"/>
</dbReference>
<proteinExistence type="predicted"/>
<dbReference type="PANTHER" id="PTHR47506:SF6">
    <property type="entry name" value="HTH-TYPE TRANSCRIPTIONAL REPRESSOR NEMR"/>
    <property type="match status" value="1"/>
</dbReference>
<evidence type="ECO:0000313" key="7">
    <source>
        <dbReference type="Proteomes" id="UP000235826"/>
    </source>
</evidence>
<dbReference type="Proteomes" id="UP000235826">
    <property type="component" value="Chromosome"/>
</dbReference>
<dbReference type="InterPro" id="IPR011075">
    <property type="entry name" value="TetR_C"/>
</dbReference>
<dbReference type="Gene3D" id="1.10.357.10">
    <property type="entry name" value="Tetracycline Repressor, domain 2"/>
    <property type="match status" value="1"/>
</dbReference>
<dbReference type="AlphaFoldDB" id="A0A2K9PQC2"/>
<evidence type="ECO:0000256" key="3">
    <source>
        <dbReference type="ARBA" id="ARBA00023163"/>
    </source>
</evidence>
<dbReference type="InterPro" id="IPR009057">
    <property type="entry name" value="Homeodomain-like_sf"/>
</dbReference>
<dbReference type="SUPFAM" id="SSF46689">
    <property type="entry name" value="Homeodomain-like"/>
    <property type="match status" value="1"/>
</dbReference>
<evidence type="ECO:0000256" key="2">
    <source>
        <dbReference type="ARBA" id="ARBA00023125"/>
    </source>
</evidence>
<dbReference type="SUPFAM" id="SSF48498">
    <property type="entry name" value="Tetracyclin repressor-like, C-terminal domain"/>
    <property type="match status" value="1"/>
</dbReference>
<sequence length="196" mass="22042">MNYKHNKEKVIKKGMELFWAKGFHNLGINEICKETGMTKGAFYNSFESKESFLLTTINAYGELIVSHLQNELKSSKLKAFDKLIELYKNMLTSQIENNYKGCLVNNIMSEMGSSNNAIAELSAQQFNSFLQVIEPTVKDAQQNGDLSNAISSSILTEIIHTTFFGFLTRSKGTKDSGHLLMTSFLNSLKTKTDENN</sequence>
<dbReference type="PRINTS" id="PR00455">
    <property type="entry name" value="HTHTETR"/>
</dbReference>
<keyword evidence="1" id="KW-0805">Transcription regulation</keyword>
<gene>
    <name evidence="6" type="ORF">C1H87_11180</name>
</gene>
<dbReference type="PROSITE" id="PS50977">
    <property type="entry name" value="HTH_TETR_2"/>
    <property type="match status" value="1"/>
</dbReference>
<keyword evidence="3" id="KW-0804">Transcription</keyword>